<accession>A0ABT8F4V8</accession>
<evidence type="ECO:0000313" key="1">
    <source>
        <dbReference type="EMBL" id="MDN4165480.1"/>
    </source>
</evidence>
<dbReference type="EMBL" id="JAUHJS010000004">
    <property type="protein sequence ID" value="MDN4165480.1"/>
    <property type="molecule type" value="Genomic_DNA"/>
</dbReference>
<name>A0ABT8F4V8_9BACT</name>
<reference evidence="1" key="1">
    <citation type="submission" date="2023-06" db="EMBL/GenBank/DDBJ databases">
        <title>Cytophagales bacterium Strain LB-30, isolated from soil.</title>
        <authorList>
            <person name="Liu B."/>
        </authorList>
    </citation>
    <scope>NUCLEOTIDE SEQUENCE</scope>
    <source>
        <strain evidence="1">LB-30</strain>
    </source>
</reference>
<gene>
    <name evidence="1" type="ORF">QWY31_08210</name>
</gene>
<keyword evidence="2" id="KW-1185">Reference proteome</keyword>
<proteinExistence type="predicted"/>
<dbReference type="Proteomes" id="UP001168552">
    <property type="component" value="Unassembled WGS sequence"/>
</dbReference>
<evidence type="ECO:0000313" key="2">
    <source>
        <dbReference type="Proteomes" id="UP001168552"/>
    </source>
</evidence>
<organism evidence="1 2">
    <name type="scientific">Shiella aurantiaca</name>
    <dbReference type="NCBI Taxonomy" id="3058365"/>
    <lineage>
        <taxon>Bacteria</taxon>
        <taxon>Pseudomonadati</taxon>
        <taxon>Bacteroidota</taxon>
        <taxon>Cytophagia</taxon>
        <taxon>Cytophagales</taxon>
        <taxon>Shiellaceae</taxon>
        <taxon>Shiella</taxon>
    </lineage>
</organism>
<sequence>MYHETTDAEKAAIEQALVTDTDFAHEYRQLKTLMSSLETVKEEPSQKSVDAILAYSKSINLHSVPK</sequence>
<protein>
    <submittedName>
        <fullName evidence="1">Uncharacterized protein</fullName>
    </submittedName>
</protein>
<comment type="caution">
    <text evidence="1">The sequence shown here is derived from an EMBL/GenBank/DDBJ whole genome shotgun (WGS) entry which is preliminary data.</text>
</comment>
<dbReference type="RefSeq" id="WP_320004013.1">
    <property type="nucleotide sequence ID" value="NZ_JAUHJS010000004.1"/>
</dbReference>